<dbReference type="PANTHER" id="PTHR24058">
    <property type="entry name" value="DUAL SPECIFICITY PROTEIN KINASE"/>
    <property type="match status" value="1"/>
</dbReference>
<dbReference type="PROSITE" id="PS50011">
    <property type="entry name" value="PROTEIN_KINASE_DOM"/>
    <property type="match status" value="1"/>
</dbReference>
<evidence type="ECO:0000256" key="5">
    <source>
        <dbReference type="ARBA" id="ARBA00022840"/>
    </source>
</evidence>
<feature type="compositionally biased region" description="Basic and acidic residues" evidence="7">
    <location>
        <begin position="244"/>
        <end position="284"/>
    </location>
</feature>
<keyword evidence="5 6" id="KW-0067">ATP-binding</keyword>
<feature type="region of interest" description="Disordered" evidence="7">
    <location>
        <begin position="141"/>
        <end position="329"/>
    </location>
</feature>
<feature type="compositionally biased region" description="Low complexity" evidence="7">
    <location>
        <begin position="146"/>
        <end position="159"/>
    </location>
</feature>
<dbReference type="InterPro" id="IPR050494">
    <property type="entry name" value="Ser_Thr_dual-spec_kinase"/>
</dbReference>
<feature type="compositionally biased region" description="Polar residues" evidence="7">
    <location>
        <begin position="477"/>
        <end position="491"/>
    </location>
</feature>
<evidence type="ECO:0000256" key="3">
    <source>
        <dbReference type="ARBA" id="ARBA00022741"/>
    </source>
</evidence>
<evidence type="ECO:0000256" key="1">
    <source>
        <dbReference type="ARBA" id="ARBA00022527"/>
    </source>
</evidence>
<dbReference type="Gene3D" id="1.10.510.10">
    <property type="entry name" value="Transferase(Phosphotransferase) domain 1"/>
    <property type="match status" value="1"/>
</dbReference>
<feature type="domain" description="Protein kinase" evidence="8">
    <location>
        <begin position="559"/>
        <end position="912"/>
    </location>
</feature>
<keyword evidence="3 6" id="KW-0547">Nucleotide-binding</keyword>
<dbReference type="PANTHER" id="PTHR24058:SF103">
    <property type="entry name" value="SERINE_THREONINE-PROTEIN KINASE PRP4 HOMOLOG"/>
    <property type="match status" value="1"/>
</dbReference>
<keyword evidence="2" id="KW-0808">Transferase</keyword>
<evidence type="ECO:0000313" key="9">
    <source>
        <dbReference type="EMBL" id="KNZ56883.1"/>
    </source>
</evidence>
<feature type="region of interest" description="Disordered" evidence="7">
    <location>
        <begin position="394"/>
        <end position="519"/>
    </location>
</feature>
<feature type="compositionally biased region" description="Polar residues" evidence="7">
    <location>
        <begin position="402"/>
        <end position="411"/>
    </location>
</feature>
<comment type="caution">
    <text evidence="9">The sequence shown here is derived from an EMBL/GenBank/DDBJ whole genome shotgun (WGS) entry which is preliminary data.</text>
</comment>
<evidence type="ECO:0000256" key="2">
    <source>
        <dbReference type="ARBA" id="ARBA00022679"/>
    </source>
</evidence>
<protein>
    <submittedName>
        <fullName evidence="9">CMGC/DYRK/PRP4 protein kinase</fullName>
    </submittedName>
</protein>
<feature type="compositionally biased region" description="Basic and acidic residues" evidence="7">
    <location>
        <begin position="100"/>
        <end position="111"/>
    </location>
</feature>
<dbReference type="Proteomes" id="UP000037035">
    <property type="component" value="Unassembled WGS sequence"/>
</dbReference>
<dbReference type="VEuPathDB" id="FungiDB:VP01_2295g2"/>
<feature type="compositionally biased region" description="Gly residues" evidence="7">
    <location>
        <begin position="1041"/>
        <end position="1050"/>
    </location>
</feature>
<dbReference type="OrthoDB" id="9332038at2759"/>
<dbReference type="SUPFAM" id="SSF56112">
    <property type="entry name" value="Protein kinase-like (PK-like)"/>
    <property type="match status" value="1"/>
</dbReference>
<dbReference type="InterPro" id="IPR011009">
    <property type="entry name" value="Kinase-like_dom_sf"/>
</dbReference>
<feature type="compositionally biased region" description="Low complexity" evidence="7">
    <location>
        <begin position="12"/>
        <end position="22"/>
    </location>
</feature>
<dbReference type="Pfam" id="PF00069">
    <property type="entry name" value="Pkinase"/>
    <property type="match status" value="1"/>
</dbReference>
<feature type="binding site" evidence="6">
    <location>
        <position position="596"/>
    </location>
    <ligand>
        <name>ATP</name>
        <dbReference type="ChEBI" id="CHEBI:30616"/>
    </ligand>
</feature>
<feature type="compositionally biased region" description="Basic and acidic residues" evidence="7">
    <location>
        <begin position="68"/>
        <end position="84"/>
    </location>
</feature>
<dbReference type="PROSITE" id="PS00107">
    <property type="entry name" value="PROTEIN_KINASE_ATP"/>
    <property type="match status" value="1"/>
</dbReference>
<feature type="compositionally biased region" description="Basic and acidic residues" evidence="7">
    <location>
        <begin position="1016"/>
        <end position="1026"/>
    </location>
</feature>
<evidence type="ECO:0000256" key="7">
    <source>
        <dbReference type="SAM" id="MobiDB-lite"/>
    </source>
</evidence>
<accession>A0A0L6V806</accession>
<gene>
    <name evidence="9" type="ORF">VP01_2295g2</name>
</gene>
<dbReference type="Gene3D" id="3.30.200.20">
    <property type="entry name" value="Phosphorylase Kinase, domain 1"/>
    <property type="match status" value="1"/>
</dbReference>
<proteinExistence type="predicted"/>
<keyword evidence="10" id="KW-1185">Reference proteome</keyword>
<reference evidence="9 10" key="1">
    <citation type="submission" date="2015-08" db="EMBL/GenBank/DDBJ databases">
        <title>Next Generation Sequencing and Analysis of the Genome of Puccinia sorghi L Schw, the Causal Agent of Maize Common Rust.</title>
        <authorList>
            <person name="Rochi L."/>
            <person name="Burguener G."/>
            <person name="Darino M."/>
            <person name="Turjanski A."/>
            <person name="Kreff E."/>
            <person name="Dieguez M.J."/>
            <person name="Sacco F."/>
        </authorList>
    </citation>
    <scope>NUCLEOTIDE SEQUENCE [LARGE SCALE GENOMIC DNA]</scope>
    <source>
        <strain evidence="9 10">RO10H11247</strain>
    </source>
</reference>
<sequence length="1050" mass="118380">MLETPRKRTFASVHSSSSPNSSLTRHRDQDNPWFRDPSNNDKEHKIRKNEHTSSPRSRDSQRLQSPSHAEDRKNSHCHSIEHGTHLGPKNKTGNYQLKTRKPEPEEPEPPKKSITTPVDDSIEDGDTIYLYFYHLFHRIAEEEPSSNHPPSQSRRSQSARSERDSRHRDRPRESDRERFRDHDRSSGRHRLCDVDRDRVRDRPRERRVNSREREHTHDSHSEQDRWRDPRDHGRFARPPPPSYSDRKRSPDDRDHSHRRYDQEERSSRYRQEHHRRDSEHRPSDNTRVPVGHSARSSTSHNLSPKQDDNDDEAIGVAQTTSHLTEDEILEQARRKRAEILAKHQQLSQTVNPSDVFTMTTDRSLPVVHNPPADPPKSSTSSATSNLIPPMANHFPHPYEPTSKATDLNSPASRMRLESETPQPIRIGSEPSSDSVAGSPEPVTETNFDLTQDPNNQASTAAVDDETSVVTNHPLDQHTITGITTAGSTMNGKTRNKSMKKAKKKKTPKGTNLNDSANPSAPFLPVINRAGTDAEVVDNFDDADGYYRVILGELLDNGRYHVHANLGKGMFASVVRAKDMHATKNGMKGAGSDVAIKVVRSQESMFKSSQKEAGILKKLQEADPGGKYHIIRLERTFEHRGHLCLVFEAMSMNLREVVKRFGKDVGINLRAVRAYAHQMFLALSLMKKCSIMHADLKPDNILVLRRNPSSRSVILVQRPTSQKMKLHHTWCPDFIAPQKLVECWIPLFFGGGRESYADTLLYLSVLGLPYDCSIDIWSIGCTLYELYTGKILFSGRSNNHLLLLIMELKGRFNSKLLKKAKFSNVHFDEENGNFLSIEKNRITGNDTVKSINIPNKPTQGLQSRLMPNHVTKKMQDADVKLLSAFVDLLEKILTLEPSRRISPKEALNQSSFYPRDLILNIVAFFLSSVSLSRPYHCSSPRLRTHSCLCNCDDEWCGYAIRFTKVAHPGEGGIGGPGNTEGKHENCIIRGEWAHCGATGASSGAPCELLVMDTEGESRIGGHSDSRRHAMKAGVRQNKQTSIGGGESAGGE</sequence>
<keyword evidence="4 9" id="KW-0418">Kinase</keyword>
<feature type="compositionally biased region" description="Basic residues" evidence="7">
    <location>
        <begin position="493"/>
        <end position="507"/>
    </location>
</feature>
<dbReference type="InterPro" id="IPR017441">
    <property type="entry name" value="Protein_kinase_ATP_BS"/>
</dbReference>
<feature type="compositionally biased region" description="Polar residues" evidence="7">
    <location>
        <begin position="443"/>
        <end position="459"/>
    </location>
</feature>
<dbReference type="PROSITE" id="PS00108">
    <property type="entry name" value="PROTEIN_KINASE_ST"/>
    <property type="match status" value="1"/>
</dbReference>
<dbReference type="SMART" id="SM00220">
    <property type="entry name" value="S_TKc"/>
    <property type="match status" value="1"/>
</dbReference>
<dbReference type="EMBL" id="LAVV01007164">
    <property type="protein sequence ID" value="KNZ56883.1"/>
    <property type="molecule type" value="Genomic_DNA"/>
</dbReference>
<feature type="region of interest" description="Disordered" evidence="7">
    <location>
        <begin position="1016"/>
        <end position="1050"/>
    </location>
</feature>
<evidence type="ECO:0000313" key="10">
    <source>
        <dbReference type="Proteomes" id="UP000037035"/>
    </source>
</evidence>
<dbReference type="GO" id="GO:0004674">
    <property type="term" value="F:protein serine/threonine kinase activity"/>
    <property type="evidence" value="ECO:0007669"/>
    <property type="project" value="UniProtKB-KW"/>
</dbReference>
<feature type="compositionally biased region" description="Polar residues" evidence="7">
    <location>
        <begin position="294"/>
        <end position="304"/>
    </location>
</feature>
<dbReference type="InterPro" id="IPR008271">
    <property type="entry name" value="Ser/Thr_kinase_AS"/>
</dbReference>
<feature type="compositionally biased region" description="Basic and acidic residues" evidence="7">
    <location>
        <begin position="160"/>
        <end position="234"/>
    </location>
</feature>
<dbReference type="InterPro" id="IPR000719">
    <property type="entry name" value="Prot_kinase_dom"/>
</dbReference>
<feature type="compositionally biased region" description="Basic and acidic residues" evidence="7">
    <location>
        <begin position="38"/>
        <end position="61"/>
    </location>
</feature>
<organism evidence="9 10">
    <name type="scientific">Puccinia sorghi</name>
    <dbReference type="NCBI Taxonomy" id="27349"/>
    <lineage>
        <taxon>Eukaryota</taxon>
        <taxon>Fungi</taxon>
        <taxon>Dikarya</taxon>
        <taxon>Basidiomycota</taxon>
        <taxon>Pucciniomycotina</taxon>
        <taxon>Pucciniomycetes</taxon>
        <taxon>Pucciniales</taxon>
        <taxon>Pucciniaceae</taxon>
        <taxon>Puccinia</taxon>
    </lineage>
</organism>
<dbReference type="STRING" id="27349.A0A0L6V806"/>
<feature type="region of interest" description="Disordered" evidence="7">
    <location>
        <begin position="1"/>
        <end position="124"/>
    </location>
</feature>
<dbReference type="AlphaFoldDB" id="A0A0L6V806"/>
<evidence type="ECO:0000259" key="8">
    <source>
        <dbReference type="PROSITE" id="PS50011"/>
    </source>
</evidence>
<name>A0A0L6V806_9BASI</name>
<dbReference type="GO" id="GO:0005524">
    <property type="term" value="F:ATP binding"/>
    <property type="evidence" value="ECO:0007669"/>
    <property type="project" value="UniProtKB-UniRule"/>
</dbReference>
<evidence type="ECO:0000256" key="4">
    <source>
        <dbReference type="ARBA" id="ARBA00022777"/>
    </source>
</evidence>
<keyword evidence="1" id="KW-0723">Serine/threonine-protein kinase</keyword>
<evidence type="ECO:0000256" key="6">
    <source>
        <dbReference type="PROSITE-ProRule" id="PRU10141"/>
    </source>
</evidence>